<organism evidence="5 6">
    <name type="scientific">Candida parapsilosis</name>
    <name type="common">Yeast</name>
    <dbReference type="NCBI Taxonomy" id="5480"/>
    <lineage>
        <taxon>Eukaryota</taxon>
        <taxon>Fungi</taxon>
        <taxon>Dikarya</taxon>
        <taxon>Ascomycota</taxon>
        <taxon>Saccharomycotina</taxon>
        <taxon>Pichiomycetes</taxon>
        <taxon>Debaryomycetaceae</taxon>
        <taxon>Candida/Lodderomyces clade</taxon>
        <taxon>Candida</taxon>
    </lineage>
</organism>
<feature type="region of interest" description="Disordered" evidence="3">
    <location>
        <begin position="62"/>
        <end position="160"/>
    </location>
</feature>
<feature type="compositionally biased region" description="Acidic residues" evidence="3">
    <location>
        <begin position="107"/>
        <end position="117"/>
    </location>
</feature>
<sequence length="403" mass="45215">MSYSAEVNQLVSEGSKSYASKDYELASEKYGKACEVYSKEHEGEEDGDLLFLYGKALYQNGVSKSEVLGGVGANQKDGKEERPGEEDDDDDNEDGKAEDKFQFYDAEPIEGEEEEKEDKEKPTEGTNKNQEIRESENGNDQQEEDEEEEEEEEEEPGDLEMAWIILDATRAVFEEKLESVTKPKQSPPYIKNDDDPIDDEYVTFLKKLSETYDILGEVSLEMENFPQSAQDLTKSLDLRLQLYPFDSPLVSESHYKLALALEFCVEDGQQDITESRKKAAEHIQSAIKSTEARNKKETDESAKKNNEEMIGELKEKYEDLIKDPSEQLQQEQLDIMKGILGSEAAGANAGQAIINNLTSIVQKQGEEGSSTTANAPKPVNDLSGLVKKRKQSKDPKASKKARK</sequence>
<dbReference type="AlphaFoldDB" id="A0A8X7TCN7"/>
<dbReference type="InterPro" id="IPR019544">
    <property type="entry name" value="Tetratricopeptide_SHNi-TPR_dom"/>
</dbReference>
<dbReference type="InterPro" id="IPR011990">
    <property type="entry name" value="TPR-like_helical_dom_sf"/>
</dbReference>
<name>A0A8X7TCN7_CANPA</name>
<dbReference type="Gene3D" id="1.25.40.10">
    <property type="entry name" value="Tetratricopeptide repeat domain"/>
    <property type="match status" value="1"/>
</dbReference>
<protein>
    <submittedName>
        <fullName evidence="5">SHNi-TPR family protein</fullName>
    </submittedName>
</protein>
<accession>A0A8X7TCN7</accession>
<feature type="compositionally biased region" description="Acidic residues" evidence="3">
    <location>
        <begin position="83"/>
        <end position="93"/>
    </location>
</feature>
<dbReference type="PANTHER" id="PTHR15081:SF1">
    <property type="entry name" value="NUCLEAR AUTOANTIGENIC SPERM PROTEIN"/>
    <property type="match status" value="1"/>
</dbReference>
<keyword evidence="1" id="KW-0677">Repeat</keyword>
<comment type="caution">
    <text evidence="5">The sequence shown here is derived from an EMBL/GenBank/DDBJ whole genome shotgun (WGS) entry which is preliminary data.</text>
</comment>
<evidence type="ECO:0000313" key="5">
    <source>
        <dbReference type="EMBL" id="KAF6057413.1"/>
    </source>
</evidence>
<evidence type="ECO:0000256" key="3">
    <source>
        <dbReference type="SAM" id="MobiDB-lite"/>
    </source>
</evidence>
<feature type="region of interest" description="Disordered" evidence="3">
    <location>
        <begin position="364"/>
        <end position="403"/>
    </location>
</feature>
<evidence type="ECO:0000256" key="2">
    <source>
        <dbReference type="ARBA" id="ARBA00022803"/>
    </source>
</evidence>
<feature type="compositionally biased region" description="Basic and acidic residues" evidence="3">
    <location>
        <begin position="290"/>
        <end position="307"/>
    </location>
</feature>
<dbReference type="PANTHER" id="PTHR15081">
    <property type="entry name" value="NUCLEAR AUTOANTIGENIC SPERM PROTEIN NASP -RELATED"/>
    <property type="match status" value="1"/>
</dbReference>
<feature type="compositionally biased region" description="Acidic residues" evidence="3">
    <location>
        <begin position="141"/>
        <end position="158"/>
    </location>
</feature>
<feature type="domain" description="Tetratricopeptide SHNi-TPR" evidence="4">
    <location>
        <begin position="209"/>
        <end position="246"/>
    </location>
</feature>
<dbReference type="GO" id="GO:0034080">
    <property type="term" value="P:CENP-A containing chromatin assembly"/>
    <property type="evidence" value="ECO:0007669"/>
    <property type="project" value="TreeGrafter"/>
</dbReference>
<dbReference type="GO" id="GO:0005654">
    <property type="term" value="C:nucleoplasm"/>
    <property type="evidence" value="ECO:0007669"/>
    <property type="project" value="TreeGrafter"/>
</dbReference>
<keyword evidence="2" id="KW-0802">TPR repeat</keyword>
<feature type="compositionally biased region" description="Polar residues" evidence="3">
    <location>
        <begin position="364"/>
        <end position="374"/>
    </location>
</feature>
<dbReference type="EMBL" id="JABWAB010000003">
    <property type="protein sequence ID" value="KAF6057413.1"/>
    <property type="molecule type" value="Genomic_DNA"/>
</dbReference>
<dbReference type="Proteomes" id="UP000590412">
    <property type="component" value="Unassembled WGS sequence"/>
</dbReference>
<evidence type="ECO:0000313" key="6">
    <source>
        <dbReference type="Proteomes" id="UP000590412"/>
    </source>
</evidence>
<gene>
    <name evidence="5" type="ORF">FOB60_001968</name>
</gene>
<dbReference type="GO" id="GO:0006335">
    <property type="term" value="P:DNA replication-dependent chromatin assembly"/>
    <property type="evidence" value="ECO:0007669"/>
    <property type="project" value="TreeGrafter"/>
</dbReference>
<feature type="region of interest" description="Disordered" evidence="3">
    <location>
        <begin position="283"/>
        <end position="307"/>
    </location>
</feature>
<dbReference type="InterPro" id="IPR051730">
    <property type="entry name" value="NASP-like"/>
</dbReference>
<dbReference type="Pfam" id="PF10516">
    <property type="entry name" value="SHNi-TPR"/>
    <property type="match status" value="1"/>
</dbReference>
<dbReference type="OrthoDB" id="5587616at2759"/>
<dbReference type="SUPFAM" id="SSF48452">
    <property type="entry name" value="TPR-like"/>
    <property type="match status" value="1"/>
</dbReference>
<evidence type="ECO:0000256" key="1">
    <source>
        <dbReference type="ARBA" id="ARBA00022737"/>
    </source>
</evidence>
<reference evidence="5" key="1">
    <citation type="submission" date="2020-03" db="EMBL/GenBank/DDBJ databases">
        <title>FDA dAtabase for Regulatory Grade micrObial Sequences (FDA-ARGOS): Supporting development and validation of Infectious Disease Dx tests.</title>
        <authorList>
            <person name="Campos J."/>
            <person name="Goldberg B."/>
            <person name="Tallon L."/>
            <person name="Sadzewicz L."/>
            <person name="Vavikolanu K."/>
            <person name="Mehta A."/>
            <person name="Aluvathingal J."/>
            <person name="Nadendla S."/>
            <person name="Nandy P."/>
            <person name="Geyer C."/>
            <person name="Yan Y."/>
            <person name="Sichtig H."/>
        </authorList>
    </citation>
    <scope>NUCLEOTIDE SEQUENCE [LARGE SCALE GENOMIC DNA]</scope>
    <source>
        <strain evidence="5">FDAARGOS_652</strain>
    </source>
</reference>
<proteinExistence type="predicted"/>
<evidence type="ECO:0000259" key="4">
    <source>
        <dbReference type="Pfam" id="PF10516"/>
    </source>
</evidence>
<dbReference type="GO" id="GO:0042393">
    <property type="term" value="F:histone binding"/>
    <property type="evidence" value="ECO:0007669"/>
    <property type="project" value="TreeGrafter"/>
</dbReference>